<gene>
    <name evidence="1" type="ORF">ERS013165_03189</name>
</gene>
<name>A0A655RKT8_VIBCL</name>
<protein>
    <submittedName>
        <fullName evidence="1">Uncharacterized protein</fullName>
    </submittedName>
</protein>
<dbReference type="AlphaFoldDB" id="A0A655RKT8"/>
<proteinExistence type="predicted"/>
<organism evidence="1 2">
    <name type="scientific">Vibrio cholerae</name>
    <dbReference type="NCBI Taxonomy" id="666"/>
    <lineage>
        <taxon>Bacteria</taxon>
        <taxon>Pseudomonadati</taxon>
        <taxon>Pseudomonadota</taxon>
        <taxon>Gammaproteobacteria</taxon>
        <taxon>Vibrionales</taxon>
        <taxon>Vibrionaceae</taxon>
        <taxon>Vibrio</taxon>
    </lineage>
</organism>
<sequence length="130" mass="14228">MTWPVAIFRYWLITRFPITIQPTHGGPPIHPNGAEIKHCLGPAMTAMFAVEPEPDNAGVGIELGLQNGIMDDSLPPSSLCRSLRRASLEISTDCGCVSNPMCCLSSVCCTNPHRLHLRLFCRRMGTCTCD</sequence>
<dbReference type="Proteomes" id="UP000044806">
    <property type="component" value="Unassembled WGS sequence"/>
</dbReference>
<reference evidence="1 2" key="1">
    <citation type="submission" date="2015-07" db="EMBL/GenBank/DDBJ databases">
        <authorList>
            <consortium name="Pathogen Informatics"/>
        </authorList>
    </citation>
    <scope>NUCLEOTIDE SEQUENCE [LARGE SCALE GENOMIC DNA]</scope>
    <source>
        <strain evidence="1 2">A51</strain>
    </source>
</reference>
<accession>A0A655RKT8</accession>
<evidence type="ECO:0000313" key="2">
    <source>
        <dbReference type="Proteomes" id="UP000044806"/>
    </source>
</evidence>
<evidence type="ECO:0000313" key="1">
    <source>
        <dbReference type="EMBL" id="CSB04704.1"/>
    </source>
</evidence>
<dbReference type="EMBL" id="CWOW01000020">
    <property type="protein sequence ID" value="CSB04704.1"/>
    <property type="molecule type" value="Genomic_DNA"/>
</dbReference>